<feature type="transmembrane region" description="Helical" evidence="6">
    <location>
        <begin position="458"/>
        <end position="479"/>
    </location>
</feature>
<dbReference type="GO" id="GO:0022857">
    <property type="term" value="F:transmembrane transporter activity"/>
    <property type="evidence" value="ECO:0007669"/>
    <property type="project" value="InterPro"/>
</dbReference>
<dbReference type="InterPro" id="IPR011701">
    <property type="entry name" value="MFS"/>
</dbReference>
<evidence type="ECO:0000256" key="5">
    <source>
        <dbReference type="ARBA" id="ARBA00023136"/>
    </source>
</evidence>
<feature type="transmembrane region" description="Helical" evidence="6">
    <location>
        <begin position="374"/>
        <end position="391"/>
    </location>
</feature>
<evidence type="ECO:0000256" key="1">
    <source>
        <dbReference type="ARBA" id="ARBA00004141"/>
    </source>
</evidence>
<dbReference type="OrthoDB" id="7584869at2"/>
<comment type="caution">
    <text evidence="7">The sequence shown here is derived from an EMBL/GenBank/DDBJ whole genome shotgun (WGS) entry which is preliminary data.</text>
</comment>
<dbReference type="GO" id="GO:0016020">
    <property type="term" value="C:membrane"/>
    <property type="evidence" value="ECO:0007669"/>
    <property type="project" value="UniProtKB-SubCell"/>
</dbReference>
<feature type="transmembrane region" description="Helical" evidence="6">
    <location>
        <begin position="141"/>
        <end position="162"/>
    </location>
</feature>
<dbReference type="STRING" id="1642818.AWE51_20285"/>
<feature type="transmembrane region" description="Helical" evidence="6">
    <location>
        <begin position="241"/>
        <end position="259"/>
    </location>
</feature>
<feature type="transmembrane region" description="Helical" evidence="6">
    <location>
        <begin position="12"/>
        <end position="36"/>
    </location>
</feature>
<feature type="transmembrane region" description="Helical" evidence="6">
    <location>
        <begin position="182"/>
        <end position="200"/>
    </location>
</feature>
<proteinExistence type="predicted"/>
<evidence type="ECO:0000256" key="6">
    <source>
        <dbReference type="SAM" id="Phobius"/>
    </source>
</evidence>
<comment type="subcellular location">
    <subcellularLocation>
        <location evidence="1">Membrane</location>
        <topology evidence="1">Multi-pass membrane protein</topology>
    </subcellularLocation>
</comment>
<evidence type="ECO:0000313" key="7">
    <source>
        <dbReference type="EMBL" id="KZS41737.1"/>
    </source>
</evidence>
<evidence type="ECO:0000313" key="8">
    <source>
        <dbReference type="Proteomes" id="UP000076715"/>
    </source>
</evidence>
<keyword evidence="2" id="KW-0813">Transport</keyword>
<feature type="transmembrane region" description="Helical" evidence="6">
    <location>
        <begin position="48"/>
        <end position="68"/>
    </location>
</feature>
<keyword evidence="3 6" id="KW-0812">Transmembrane</keyword>
<dbReference type="PANTHER" id="PTHR19432">
    <property type="entry name" value="SUGAR TRANSPORTER"/>
    <property type="match status" value="1"/>
</dbReference>
<evidence type="ECO:0000256" key="4">
    <source>
        <dbReference type="ARBA" id="ARBA00022989"/>
    </source>
</evidence>
<dbReference type="AlphaFoldDB" id="A0A163BTD2"/>
<keyword evidence="8" id="KW-1185">Reference proteome</keyword>
<dbReference type="Pfam" id="PF07690">
    <property type="entry name" value="MFS_1"/>
    <property type="match status" value="1"/>
</dbReference>
<sequence length="526" mass="59205">MNKRKLSFWEIWNMSFGFLGIQFGMALQGGFMSRIFQTLGAEIYDIPIMWLAAPLTGLLVQPIIGYLSDRTWSPRWGRRRPYFLVGAILSSIALFIVPHSPFLWVAAGLLWILDASINISMEPFRALVADKLPDSQRSYGFLVQTLIIGVGTFVASSLPWMVSKLGASDSAPSGVLPMSVKVAFAVGACIFLVSILYTVFTTKEYPPEDMEEFEKEKQKKNSFISDILGNIGNMPLTMKKLGVVQFFSWFAFFTMWGLTNPALTEHIFKTPNPTKELYAVESKNTDLIKKYQTEFLTIAKQDTLFFNNALQDTLVNDLNLVHLYKEQYNAIKNTEERGNYLTSIAQDFDQEKTWYWVSNNKFQKSSNLVGSYNGVYGLSSMVFALILVFYTSKRRINRKYVHMVSLILGGIGFISMYFIPSPEWLILSFSLIGFAWGSILSMPYAMLSSSVDPKKMGVIMGIFNMFIVIPQIIAALGGINFTYKLLGDEAINAMIIAGISLIIAGLCNFLITNKDAITYNPKEIKN</sequence>
<evidence type="ECO:0000256" key="2">
    <source>
        <dbReference type="ARBA" id="ARBA00022448"/>
    </source>
</evidence>
<dbReference type="Gene3D" id="1.20.1250.20">
    <property type="entry name" value="MFS general substrate transporter like domains"/>
    <property type="match status" value="2"/>
</dbReference>
<dbReference type="Proteomes" id="UP000076715">
    <property type="component" value="Unassembled WGS sequence"/>
</dbReference>
<feature type="transmembrane region" description="Helical" evidence="6">
    <location>
        <begin position="103"/>
        <end position="121"/>
    </location>
</feature>
<protein>
    <submittedName>
        <fullName evidence="7">MFS transporter</fullName>
    </submittedName>
</protein>
<feature type="transmembrane region" description="Helical" evidence="6">
    <location>
        <begin position="400"/>
        <end position="419"/>
    </location>
</feature>
<feature type="transmembrane region" description="Helical" evidence="6">
    <location>
        <begin position="491"/>
        <end position="511"/>
    </location>
</feature>
<dbReference type="EMBL" id="LQRT01000003">
    <property type="protein sequence ID" value="KZS41737.1"/>
    <property type="molecule type" value="Genomic_DNA"/>
</dbReference>
<reference evidence="7 8" key="1">
    <citation type="submission" date="2016-01" db="EMBL/GenBank/DDBJ databases">
        <title>The draft genome sequence of Aquimarina sp. RZW4-3-2.</title>
        <authorList>
            <person name="Wang Y."/>
        </authorList>
    </citation>
    <scope>NUCLEOTIDE SEQUENCE [LARGE SCALE GENOMIC DNA]</scope>
    <source>
        <strain evidence="7 8">RZW4-3-2</strain>
    </source>
</reference>
<keyword evidence="5 6" id="KW-0472">Membrane</keyword>
<dbReference type="SUPFAM" id="SSF103473">
    <property type="entry name" value="MFS general substrate transporter"/>
    <property type="match status" value="2"/>
</dbReference>
<dbReference type="InterPro" id="IPR036259">
    <property type="entry name" value="MFS_trans_sf"/>
</dbReference>
<evidence type="ECO:0000256" key="3">
    <source>
        <dbReference type="ARBA" id="ARBA00022692"/>
    </source>
</evidence>
<dbReference type="PANTHER" id="PTHR19432:SF35">
    <property type="entry name" value="SOLUTE CARRIER FAMILY 45 MEMBER 3 ISOFORM X1"/>
    <property type="match status" value="1"/>
</dbReference>
<accession>A0A163BTD2</accession>
<name>A0A163BTD2_9FLAO</name>
<gene>
    <name evidence="7" type="ORF">AWE51_20285</name>
</gene>
<organism evidence="7 8">
    <name type="scientific">Aquimarina aggregata</name>
    <dbReference type="NCBI Taxonomy" id="1642818"/>
    <lineage>
        <taxon>Bacteria</taxon>
        <taxon>Pseudomonadati</taxon>
        <taxon>Bacteroidota</taxon>
        <taxon>Flavobacteriia</taxon>
        <taxon>Flavobacteriales</taxon>
        <taxon>Flavobacteriaceae</taxon>
        <taxon>Aquimarina</taxon>
    </lineage>
</organism>
<dbReference type="RefSeq" id="WP_082832349.1">
    <property type="nucleotide sequence ID" value="NZ_LQRT01000003.1"/>
</dbReference>
<feature type="transmembrane region" description="Helical" evidence="6">
    <location>
        <begin position="80"/>
        <end position="97"/>
    </location>
</feature>
<feature type="transmembrane region" description="Helical" evidence="6">
    <location>
        <begin position="425"/>
        <end position="446"/>
    </location>
</feature>
<dbReference type="Pfam" id="PF13347">
    <property type="entry name" value="MFS_2"/>
    <property type="match status" value="1"/>
</dbReference>
<keyword evidence="4 6" id="KW-1133">Transmembrane helix</keyword>